<dbReference type="PROSITE" id="PS51669">
    <property type="entry name" value="4FE4S_MOW_BIS_MGD"/>
    <property type="match status" value="1"/>
</dbReference>
<protein>
    <submittedName>
        <fullName evidence="6">Molybdopterin-dependent oxidoreductase</fullName>
    </submittedName>
</protein>
<keyword evidence="3" id="KW-0408">Iron</keyword>
<dbReference type="Gene3D" id="3.40.228.10">
    <property type="entry name" value="Dimethylsulfoxide Reductase, domain 2"/>
    <property type="match status" value="1"/>
</dbReference>
<keyword evidence="2" id="KW-0479">Metal-binding</keyword>
<dbReference type="InterPro" id="IPR009010">
    <property type="entry name" value="Asp_de-COase-like_dom_sf"/>
</dbReference>
<evidence type="ECO:0000256" key="2">
    <source>
        <dbReference type="ARBA" id="ARBA00022723"/>
    </source>
</evidence>
<organism evidence="6 7">
    <name type="scientific">Candidatus Magnetobacterium casense</name>
    <dbReference type="NCBI Taxonomy" id="1455061"/>
    <lineage>
        <taxon>Bacteria</taxon>
        <taxon>Pseudomonadati</taxon>
        <taxon>Nitrospirota</taxon>
        <taxon>Thermodesulfovibrionia</taxon>
        <taxon>Thermodesulfovibrionales</taxon>
        <taxon>Candidatus Magnetobacteriaceae</taxon>
        <taxon>Candidatus Magnetobacterium</taxon>
    </lineage>
</organism>
<comment type="caution">
    <text evidence="6">The sequence shown here is derived from an EMBL/GenBank/DDBJ whole genome shotgun (WGS) entry which is preliminary data.</text>
</comment>
<proteinExistence type="inferred from homology"/>
<dbReference type="CDD" id="cd02781">
    <property type="entry name" value="MopB_CT_Acetylene-hydratase"/>
    <property type="match status" value="1"/>
</dbReference>
<dbReference type="SUPFAM" id="SSF50692">
    <property type="entry name" value="ADC-like"/>
    <property type="match status" value="1"/>
</dbReference>
<reference evidence="6 7" key="1">
    <citation type="journal article" date="2020" name="J Geophys Res Biogeosci">
        <title>Magnetotaxis as an Adaptation to Enable Bacterial Shuttling of Microbial Sulfur and Sulfur Cycling Across Aquatic Oxic#Anoxic Interfaces.</title>
        <authorList>
            <person name="Li J."/>
            <person name="Liu P."/>
            <person name="Wang J."/>
            <person name="Roberts A.P."/>
            <person name="Pan Y."/>
        </authorList>
    </citation>
    <scope>NUCLEOTIDE SEQUENCE [LARGE SCALE GENOMIC DNA]</scope>
    <source>
        <strain evidence="6 7">MYR-1_YQ</strain>
    </source>
</reference>
<accession>A0ABS6S1D2</accession>
<keyword evidence="7" id="KW-1185">Reference proteome</keyword>
<evidence type="ECO:0000256" key="3">
    <source>
        <dbReference type="ARBA" id="ARBA00023004"/>
    </source>
</evidence>
<dbReference type="InterPro" id="IPR006963">
    <property type="entry name" value="Mopterin_OxRdtase_4Fe-4S_dom"/>
</dbReference>
<sequence length="708" mass="79083">MQVGVTTHRSICRVCHGGCGAIVYSDGRRVLRVKGDVQSPISRGWMCIKGLKSADIANHPQRLTTPLKRKGQRGQGLWQKISWQEALDEIAQKIDDLRIQHGAESIVIGQGTGRHHYMHVVRFANALGTPNWYEPGLAQCFIPRITVSHLTYGGFPVADYYGDKKPECILFWGHNPLVSSADAELAPALLRALRNDCMTIAVDPRRSETAKKCKIWLPIRPGTDAALALAMINVIIAKGLYNADFIDNHTVGFDELRDHTAAFTPQWASGITRVSAADIEEAACLYARLRPAVLEWGLGLEQNSNSLQNVRAVAILRAITGNIDVPGGDILGMNVLRAYPLLKDKLPPEQAKKRIGAEAFKLLGGWRAYMPSAHIPSIFNAINDGVPYRVSGLLVFGSNPLLTLANPKRVLEGIRKLDLMVVTDLFMTPTALQADYVLPAAFWTEIDHLMGVPLVAENFVFAQSAVVDTPHCRQDEWIIDELSRRLHLPGSEVGFKDVFDYQLKPLGINFDKAAEAIYICPPHRYHKYRENGFRTPSRKVELYSASLKRMGYDPLPSHVEPPEGPEASPELLAEYPLVLITGSRRVEFFHSEHRQIESLRKLRPRPQVQIHTSAARERGIRHGDEVLVCTRRGQITVFAEVTEDIAPYVVSAEHGWWFPERLFDTDALWQANANLLTDDSPPYDPAFGSCRLRGLLCDVRLSEPRLRP</sequence>
<dbReference type="InterPro" id="IPR006657">
    <property type="entry name" value="MoPterin_dinucl-bd_dom"/>
</dbReference>
<dbReference type="Pfam" id="PF00384">
    <property type="entry name" value="Molybdopterin"/>
    <property type="match status" value="1"/>
</dbReference>
<dbReference type="Gene3D" id="3.40.50.740">
    <property type="match status" value="1"/>
</dbReference>
<evidence type="ECO:0000313" key="6">
    <source>
        <dbReference type="EMBL" id="MBV6342204.1"/>
    </source>
</evidence>
<dbReference type="Gene3D" id="2.40.40.20">
    <property type="match status" value="1"/>
</dbReference>
<dbReference type="Pfam" id="PF01568">
    <property type="entry name" value="Molydop_binding"/>
    <property type="match status" value="1"/>
</dbReference>
<keyword evidence="4" id="KW-0411">Iron-sulfur</keyword>
<evidence type="ECO:0000313" key="7">
    <source>
        <dbReference type="Proteomes" id="UP001196980"/>
    </source>
</evidence>
<name>A0ABS6S1D2_9BACT</name>
<dbReference type="InterPro" id="IPR050612">
    <property type="entry name" value="Prok_Mopterin_Oxidored"/>
</dbReference>
<evidence type="ECO:0000256" key="1">
    <source>
        <dbReference type="ARBA" id="ARBA00010312"/>
    </source>
</evidence>
<gene>
    <name evidence="6" type="ORF">HWQ67_11465</name>
</gene>
<dbReference type="EMBL" id="JABXWD010000211">
    <property type="protein sequence ID" value="MBV6342204.1"/>
    <property type="molecule type" value="Genomic_DNA"/>
</dbReference>
<dbReference type="PANTHER" id="PTHR43742">
    <property type="entry name" value="TRIMETHYLAMINE-N-OXIDE REDUCTASE"/>
    <property type="match status" value="1"/>
</dbReference>
<evidence type="ECO:0000259" key="5">
    <source>
        <dbReference type="PROSITE" id="PS51669"/>
    </source>
</evidence>
<dbReference type="Pfam" id="PF04879">
    <property type="entry name" value="Molybdop_Fe4S4"/>
    <property type="match status" value="1"/>
</dbReference>
<dbReference type="SUPFAM" id="SSF53706">
    <property type="entry name" value="Formate dehydrogenase/DMSO reductase, domains 1-3"/>
    <property type="match status" value="1"/>
</dbReference>
<dbReference type="InterPro" id="IPR037949">
    <property type="entry name" value="MopB_CT_Acetylene-hydratase"/>
</dbReference>
<comment type="similarity">
    <text evidence="1">Belongs to the prokaryotic molybdopterin-containing oxidoreductase family.</text>
</comment>
<dbReference type="InterPro" id="IPR006656">
    <property type="entry name" value="Mopterin_OxRdtase"/>
</dbReference>
<dbReference type="PANTHER" id="PTHR43742:SF6">
    <property type="entry name" value="OXIDOREDUCTASE YYAE-RELATED"/>
    <property type="match status" value="1"/>
</dbReference>
<dbReference type="Proteomes" id="UP001196980">
    <property type="component" value="Unassembled WGS sequence"/>
</dbReference>
<evidence type="ECO:0000256" key="4">
    <source>
        <dbReference type="ARBA" id="ARBA00023014"/>
    </source>
</evidence>
<dbReference type="SMART" id="SM00926">
    <property type="entry name" value="Molybdop_Fe4S4"/>
    <property type="match status" value="1"/>
</dbReference>
<dbReference type="Gene3D" id="2.20.25.90">
    <property type="entry name" value="ADC-like domains"/>
    <property type="match status" value="1"/>
</dbReference>
<feature type="domain" description="4Fe-4S Mo/W bis-MGD-type" evidence="5">
    <location>
        <begin position="5"/>
        <end position="61"/>
    </location>
</feature>